<sequence>MNRLFIPGLVALCLSSAPAIAQKVKSADVPAAVKSALMKKYPAATHIIWEKEKGNFEANWGGRSNEDNSVAFTPDGTFVEQVVAIPVGSLPPAVAAYVKQHYPGAKITEAGKVTDAAGKTSYEAEVKGKDLVFDTDGNFLKVD</sequence>
<accession>A0A8J2UCB6</accession>
<feature type="domain" description="Putative beta-lactamase-inhibitor-like PepSY-like" evidence="2">
    <location>
        <begin position="67"/>
        <end position="141"/>
    </location>
</feature>
<gene>
    <name evidence="3" type="ORF">GCM10011511_21590</name>
</gene>
<protein>
    <recommendedName>
        <fullName evidence="2">Putative beta-lactamase-inhibitor-like PepSY-like domain-containing protein</fullName>
    </recommendedName>
</protein>
<dbReference type="AlphaFoldDB" id="A0A8J2UCB6"/>
<keyword evidence="4" id="KW-1185">Reference proteome</keyword>
<dbReference type="Proteomes" id="UP000607559">
    <property type="component" value="Unassembled WGS sequence"/>
</dbReference>
<reference evidence="3" key="1">
    <citation type="journal article" date="2014" name="Int. J. Syst. Evol. Microbiol.">
        <title>Complete genome sequence of Corynebacterium casei LMG S-19264T (=DSM 44701T), isolated from a smear-ripened cheese.</title>
        <authorList>
            <consortium name="US DOE Joint Genome Institute (JGI-PGF)"/>
            <person name="Walter F."/>
            <person name="Albersmeier A."/>
            <person name="Kalinowski J."/>
            <person name="Ruckert C."/>
        </authorList>
    </citation>
    <scope>NUCLEOTIDE SEQUENCE</scope>
    <source>
        <strain evidence="3">CGMCC 1.15448</strain>
    </source>
</reference>
<feature type="signal peptide" evidence="1">
    <location>
        <begin position="1"/>
        <end position="21"/>
    </location>
</feature>
<feature type="chain" id="PRO_5035199959" description="Putative beta-lactamase-inhibitor-like PepSY-like domain-containing protein" evidence="1">
    <location>
        <begin position="22"/>
        <end position="143"/>
    </location>
</feature>
<organism evidence="3 4">
    <name type="scientific">Puia dinghuensis</name>
    <dbReference type="NCBI Taxonomy" id="1792502"/>
    <lineage>
        <taxon>Bacteria</taxon>
        <taxon>Pseudomonadati</taxon>
        <taxon>Bacteroidota</taxon>
        <taxon>Chitinophagia</taxon>
        <taxon>Chitinophagales</taxon>
        <taxon>Chitinophagaceae</taxon>
        <taxon>Puia</taxon>
    </lineage>
</organism>
<reference evidence="3" key="2">
    <citation type="submission" date="2020-09" db="EMBL/GenBank/DDBJ databases">
        <authorList>
            <person name="Sun Q."/>
            <person name="Zhou Y."/>
        </authorList>
    </citation>
    <scope>NUCLEOTIDE SEQUENCE</scope>
    <source>
        <strain evidence="3">CGMCC 1.15448</strain>
    </source>
</reference>
<dbReference type="Pfam" id="PF11396">
    <property type="entry name" value="PepSY_like"/>
    <property type="match status" value="1"/>
</dbReference>
<comment type="caution">
    <text evidence="3">The sequence shown here is derived from an EMBL/GenBank/DDBJ whole genome shotgun (WGS) entry which is preliminary data.</text>
</comment>
<dbReference type="EMBL" id="BMJC01000002">
    <property type="protein sequence ID" value="GGA97938.1"/>
    <property type="molecule type" value="Genomic_DNA"/>
</dbReference>
<keyword evidence="1" id="KW-0732">Signal</keyword>
<dbReference type="RefSeq" id="WP_188931366.1">
    <property type="nucleotide sequence ID" value="NZ_BMJC01000002.1"/>
</dbReference>
<name>A0A8J2UCB6_9BACT</name>
<evidence type="ECO:0000313" key="3">
    <source>
        <dbReference type="EMBL" id="GGA97938.1"/>
    </source>
</evidence>
<dbReference type="Gene3D" id="3.10.450.360">
    <property type="match status" value="1"/>
</dbReference>
<evidence type="ECO:0000313" key="4">
    <source>
        <dbReference type="Proteomes" id="UP000607559"/>
    </source>
</evidence>
<evidence type="ECO:0000259" key="2">
    <source>
        <dbReference type="Pfam" id="PF11396"/>
    </source>
</evidence>
<evidence type="ECO:0000256" key="1">
    <source>
        <dbReference type="SAM" id="SignalP"/>
    </source>
</evidence>
<proteinExistence type="predicted"/>
<dbReference type="InterPro" id="IPR021533">
    <property type="entry name" value="PepSY-like"/>
</dbReference>
<dbReference type="SUPFAM" id="SSF160574">
    <property type="entry name" value="BT0923-like"/>
    <property type="match status" value="1"/>
</dbReference>